<name>A0A2K3P7Q7_TRIPR</name>
<evidence type="ECO:0000313" key="3">
    <source>
        <dbReference type="Proteomes" id="UP000236291"/>
    </source>
</evidence>
<protein>
    <submittedName>
        <fullName evidence="2">D-amino acid dehydrogenase small subunit-like protein</fullName>
    </submittedName>
</protein>
<dbReference type="InterPro" id="IPR036188">
    <property type="entry name" value="FAD/NAD-bd_sf"/>
</dbReference>
<dbReference type="EMBL" id="ASHM01004450">
    <property type="protein sequence ID" value="PNY11309.1"/>
    <property type="molecule type" value="Genomic_DNA"/>
</dbReference>
<gene>
    <name evidence="2" type="ORF">L195_g007913</name>
</gene>
<dbReference type="AlphaFoldDB" id="A0A2K3P7Q7"/>
<organism evidence="2 3">
    <name type="scientific">Trifolium pratense</name>
    <name type="common">Red clover</name>
    <dbReference type="NCBI Taxonomy" id="57577"/>
    <lineage>
        <taxon>Eukaryota</taxon>
        <taxon>Viridiplantae</taxon>
        <taxon>Streptophyta</taxon>
        <taxon>Embryophyta</taxon>
        <taxon>Tracheophyta</taxon>
        <taxon>Spermatophyta</taxon>
        <taxon>Magnoliopsida</taxon>
        <taxon>eudicotyledons</taxon>
        <taxon>Gunneridae</taxon>
        <taxon>Pentapetalae</taxon>
        <taxon>rosids</taxon>
        <taxon>fabids</taxon>
        <taxon>Fabales</taxon>
        <taxon>Fabaceae</taxon>
        <taxon>Papilionoideae</taxon>
        <taxon>50 kb inversion clade</taxon>
        <taxon>NPAAA clade</taxon>
        <taxon>Hologalegina</taxon>
        <taxon>IRL clade</taxon>
        <taxon>Trifolieae</taxon>
        <taxon>Trifolium</taxon>
    </lineage>
</organism>
<dbReference type="Gene3D" id="3.50.50.60">
    <property type="entry name" value="FAD/NAD(P)-binding domain"/>
    <property type="match status" value="1"/>
</dbReference>
<feature type="domain" description="FAD dependent oxidoreductase" evidence="1">
    <location>
        <begin position="55"/>
        <end position="95"/>
    </location>
</feature>
<proteinExistence type="predicted"/>
<dbReference type="SUPFAM" id="SSF51905">
    <property type="entry name" value="FAD/NAD(P)-binding domain"/>
    <property type="match status" value="1"/>
</dbReference>
<dbReference type="ExpressionAtlas" id="A0A2K3P7Q7">
    <property type="expression patterns" value="baseline"/>
</dbReference>
<reference evidence="2 3" key="2">
    <citation type="journal article" date="2017" name="Front. Plant Sci.">
        <title>Gene Classification and Mining of Molecular Markers Useful in Red Clover (Trifolium pratense) Breeding.</title>
        <authorList>
            <person name="Istvanek J."/>
            <person name="Dluhosova J."/>
            <person name="Dluhos P."/>
            <person name="Patkova L."/>
            <person name="Nedelnik J."/>
            <person name="Repkova J."/>
        </authorList>
    </citation>
    <scope>NUCLEOTIDE SEQUENCE [LARGE SCALE GENOMIC DNA]</scope>
    <source>
        <strain evidence="3">cv. Tatra</strain>
        <tissue evidence="2">Young leaves</tissue>
    </source>
</reference>
<dbReference type="Proteomes" id="UP000236291">
    <property type="component" value="Unassembled WGS sequence"/>
</dbReference>
<dbReference type="Pfam" id="PF01266">
    <property type="entry name" value="DAO"/>
    <property type="match status" value="1"/>
</dbReference>
<dbReference type="InterPro" id="IPR006076">
    <property type="entry name" value="FAD-dep_OxRdtase"/>
</dbReference>
<sequence>MNMAILHQSHCSINFSSTHHSSSLTKRRSSLSYKYKFSATGNRMALSSSDDKVFDVVIVGAGIIGLSVARQFLMDSDLSVAIVDKGLPCSGATGAGIP</sequence>
<evidence type="ECO:0000259" key="1">
    <source>
        <dbReference type="Pfam" id="PF01266"/>
    </source>
</evidence>
<evidence type="ECO:0000313" key="2">
    <source>
        <dbReference type="EMBL" id="PNY11309.1"/>
    </source>
</evidence>
<accession>A0A2K3P7Q7</accession>
<reference evidence="2 3" key="1">
    <citation type="journal article" date="2014" name="Am. J. Bot.">
        <title>Genome assembly and annotation for red clover (Trifolium pratense; Fabaceae).</title>
        <authorList>
            <person name="Istvanek J."/>
            <person name="Jaros M."/>
            <person name="Krenek A."/>
            <person name="Repkova J."/>
        </authorList>
    </citation>
    <scope>NUCLEOTIDE SEQUENCE [LARGE SCALE GENOMIC DNA]</scope>
    <source>
        <strain evidence="3">cv. Tatra</strain>
        <tissue evidence="2">Young leaves</tissue>
    </source>
</reference>
<comment type="caution">
    <text evidence="2">The sequence shown here is derived from an EMBL/GenBank/DDBJ whole genome shotgun (WGS) entry which is preliminary data.</text>
</comment>
<dbReference type="STRING" id="57577.A0A2K3P7Q7"/>